<sequence>MTGITRAVAHCGPVSLDALTAEAELLTRVDRKYLMRIDGARAVLCAVDDRTRVLEQHGARDFAYESVYFDTADRLSYHLAARSRRRRFKLRSRTYVGAGVSFLEMKTRGGRGVTVKERIAYDPGHRRRLTEAGRAYSAEAFAGIGLDPALVDGLDAALTTRYRRTTLLAPDGSRATIDTALVWIDADGRTLELPDWVIVESKSAGPPSALDRALWRSGMRPAGISKFGTGTAALHPELSGNKWARLLRGPFATATESAAPGSATSVTAARPHLPAPRPTKDLS</sequence>
<feature type="region of interest" description="Disordered" evidence="1">
    <location>
        <begin position="255"/>
        <end position="283"/>
    </location>
</feature>
<dbReference type="Gene3D" id="3.20.100.30">
    <property type="entry name" value="VTC, catalytic tunnel domain"/>
    <property type="match status" value="1"/>
</dbReference>
<keyword evidence="4" id="KW-1185">Reference proteome</keyword>
<feature type="domain" description="VTC" evidence="2">
    <location>
        <begin position="28"/>
        <end position="235"/>
    </location>
</feature>
<evidence type="ECO:0000313" key="4">
    <source>
        <dbReference type="Proteomes" id="UP000831775"/>
    </source>
</evidence>
<accession>A0ABY4FYP2</accession>
<dbReference type="InterPro" id="IPR018966">
    <property type="entry name" value="VTC_domain"/>
</dbReference>
<dbReference type="EMBL" id="CP095043">
    <property type="protein sequence ID" value="UOQ61407.1"/>
    <property type="molecule type" value="Genomic_DNA"/>
</dbReference>
<evidence type="ECO:0000313" key="3">
    <source>
        <dbReference type="EMBL" id="UOQ61407.1"/>
    </source>
</evidence>
<evidence type="ECO:0000259" key="2">
    <source>
        <dbReference type="Pfam" id="PF09359"/>
    </source>
</evidence>
<evidence type="ECO:0000256" key="1">
    <source>
        <dbReference type="SAM" id="MobiDB-lite"/>
    </source>
</evidence>
<dbReference type="Proteomes" id="UP000831775">
    <property type="component" value="Chromosome"/>
</dbReference>
<reference evidence="3 4" key="1">
    <citation type="submission" date="2022-04" db="EMBL/GenBank/DDBJ databases">
        <title>Leucobacter sp. isolated from rhizosphere of onion.</title>
        <authorList>
            <person name="Won M."/>
            <person name="Lee C.-M."/>
            <person name="Woen H.-Y."/>
            <person name="Kwon S.-W."/>
        </authorList>
    </citation>
    <scope>NUCLEOTIDE SEQUENCE [LARGE SCALE GENOMIC DNA]</scope>
    <source>
        <strain evidence="3 4">H25R-14</strain>
    </source>
</reference>
<gene>
    <name evidence="3" type="ORF">MUN76_05405</name>
</gene>
<organism evidence="3 4">
    <name type="scientific">Leucobacter rhizosphaerae</name>
    <dbReference type="NCBI Taxonomy" id="2932245"/>
    <lineage>
        <taxon>Bacteria</taxon>
        <taxon>Bacillati</taxon>
        <taxon>Actinomycetota</taxon>
        <taxon>Actinomycetes</taxon>
        <taxon>Micrococcales</taxon>
        <taxon>Microbacteriaceae</taxon>
        <taxon>Leucobacter</taxon>
    </lineage>
</organism>
<proteinExistence type="predicted"/>
<protein>
    <submittedName>
        <fullName evidence="3">Polyphosphate polymerase domain-containing protein</fullName>
    </submittedName>
</protein>
<dbReference type="Pfam" id="PF09359">
    <property type="entry name" value="VTC"/>
    <property type="match status" value="1"/>
</dbReference>
<dbReference type="CDD" id="cd07750">
    <property type="entry name" value="PolyPPase_VTC_like"/>
    <property type="match status" value="1"/>
</dbReference>
<name>A0ABY4FYP2_9MICO</name>
<dbReference type="RefSeq" id="WP_244687842.1">
    <property type="nucleotide sequence ID" value="NZ_CP095043.1"/>
</dbReference>
<dbReference type="InterPro" id="IPR042267">
    <property type="entry name" value="VTC_sf"/>
</dbReference>